<evidence type="ECO:0000259" key="6">
    <source>
        <dbReference type="SMART" id="SM00906"/>
    </source>
</evidence>
<dbReference type="GO" id="GO:0006351">
    <property type="term" value="P:DNA-templated transcription"/>
    <property type="evidence" value="ECO:0007669"/>
    <property type="project" value="InterPro"/>
</dbReference>
<feature type="domain" description="Xylanolytic transcriptional activator regulatory" evidence="6">
    <location>
        <begin position="161"/>
        <end position="234"/>
    </location>
</feature>
<name>A0A317X2E9_9EURO</name>
<comment type="caution">
    <text evidence="7">The sequence shown here is derived from an EMBL/GenBank/DDBJ whole genome shotgun (WGS) entry which is preliminary data.</text>
</comment>
<evidence type="ECO:0000256" key="3">
    <source>
        <dbReference type="ARBA" id="ARBA00023163"/>
    </source>
</evidence>
<dbReference type="Proteomes" id="UP000247233">
    <property type="component" value="Unassembled WGS sequence"/>
</dbReference>
<protein>
    <recommendedName>
        <fullName evidence="6">Xylanolytic transcriptional activator regulatory domain-containing protein</fullName>
    </recommendedName>
</protein>
<dbReference type="GeneID" id="37060812"/>
<gene>
    <name evidence="7" type="ORF">BO70DRAFT_19912</name>
</gene>
<dbReference type="GO" id="GO:0003677">
    <property type="term" value="F:DNA binding"/>
    <property type="evidence" value="ECO:0007669"/>
    <property type="project" value="InterPro"/>
</dbReference>
<dbReference type="GO" id="GO:0008270">
    <property type="term" value="F:zinc ion binding"/>
    <property type="evidence" value="ECO:0007669"/>
    <property type="project" value="InterPro"/>
</dbReference>
<feature type="compositionally biased region" description="Basic and acidic residues" evidence="5">
    <location>
        <begin position="484"/>
        <end position="493"/>
    </location>
</feature>
<keyword evidence="2" id="KW-0805">Transcription regulation</keyword>
<organism evidence="7 8">
    <name type="scientific">Aspergillus heteromorphus CBS 117.55</name>
    <dbReference type="NCBI Taxonomy" id="1448321"/>
    <lineage>
        <taxon>Eukaryota</taxon>
        <taxon>Fungi</taxon>
        <taxon>Dikarya</taxon>
        <taxon>Ascomycota</taxon>
        <taxon>Pezizomycotina</taxon>
        <taxon>Eurotiomycetes</taxon>
        <taxon>Eurotiomycetidae</taxon>
        <taxon>Eurotiales</taxon>
        <taxon>Aspergillaceae</taxon>
        <taxon>Aspergillus</taxon>
        <taxon>Aspergillus subgen. Circumdati</taxon>
    </lineage>
</organism>
<evidence type="ECO:0000256" key="2">
    <source>
        <dbReference type="ARBA" id="ARBA00023015"/>
    </source>
</evidence>
<dbReference type="CDD" id="cd12148">
    <property type="entry name" value="fungal_TF_MHR"/>
    <property type="match status" value="1"/>
</dbReference>
<proteinExistence type="predicted"/>
<dbReference type="PANTHER" id="PTHR31001:SF85">
    <property type="entry name" value="ZN(II)2CYS6 TRANSCRIPTION FACTOR (EUROFUNG)"/>
    <property type="match status" value="1"/>
</dbReference>
<dbReference type="EMBL" id="MSFL01000001">
    <property type="protein sequence ID" value="PWY92814.1"/>
    <property type="molecule type" value="Genomic_DNA"/>
</dbReference>
<dbReference type="STRING" id="1448321.A0A317X2E9"/>
<evidence type="ECO:0000256" key="1">
    <source>
        <dbReference type="ARBA" id="ARBA00004123"/>
    </source>
</evidence>
<dbReference type="AlphaFoldDB" id="A0A317X2E9"/>
<keyword evidence="3" id="KW-0804">Transcription</keyword>
<dbReference type="OrthoDB" id="2269373at2759"/>
<dbReference type="PANTHER" id="PTHR31001">
    <property type="entry name" value="UNCHARACTERIZED TRANSCRIPTIONAL REGULATORY PROTEIN"/>
    <property type="match status" value="1"/>
</dbReference>
<evidence type="ECO:0000256" key="4">
    <source>
        <dbReference type="ARBA" id="ARBA00023242"/>
    </source>
</evidence>
<comment type="subcellular location">
    <subcellularLocation>
        <location evidence="1">Nucleus</location>
    </subcellularLocation>
</comment>
<reference evidence="7 8" key="1">
    <citation type="submission" date="2016-12" db="EMBL/GenBank/DDBJ databases">
        <title>The genomes of Aspergillus section Nigri reveals drivers in fungal speciation.</title>
        <authorList>
            <consortium name="DOE Joint Genome Institute"/>
            <person name="Vesth T.C."/>
            <person name="Nybo J."/>
            <person name="Theobald S."/>
            <person name="Brandl J."/>
            <person name="Frisvad J.C."/>
            <person name="Nielsen K.F."/>
            <person name="Lyhne E.K."/>
            <person name="Kogle M.E."/>
            <person name="Kuo A."/>
            <person name="Riley R."/>
            <person name="Clum A."/>
            <person name="Nolan M."/>
            <person name="Lipzen A."/>
            <person name="Salamov A."/>
            <person name="Henrissat B."/>
            <person name="Wiebenga A."/>
            <person name="De Vries R.P."/>
            <person name="Grigoriev I.V."/>
            <person name="Mortensen U.H."/>
            <person name="Andersen M.R."/>
            <person name="Baker S.E."/>
        </authorList>
    </citation>
    <scope>NUCLEOTIDE SEQUENCE [LARGE SCALE GENOMIC DNA]</scope>
    <source>
        <strain evidence="7 8">CBS 117.55</strain>
    </source>
</reference>
<keyword evidence="4" id="KW-0539">Nucleus</keyword>
<dbReference type="GO" id="GO:0005634">
    <property type="term" value="C:nucleus"/>
    <property type="evidence" value="ECO:0007669"/>
    <property type="project" value="UniProtKB-SubCell"/>
</dbReference>
<keyword evidence="8" id="KW-1185">Reference proteome</keyword>
<feature type="region of interest" description="Disordered" evidence="5">
    <location>
        <begin position="1"/>
        <end position="22"/>
    </location>
</feature>
<dbReference type="VEuPathDB" id="FungiDB:BO70DRAFT_19912"/>
<accession>A0A317X2E9</accession>
<dbReference type="SMART" id="SM00906">
    <property type="entry name" value="Fungal_trans"/>
    <property type="match status" value="1"/>
</dbReference>
<evidence type="ECO:0000256" key="5">
    <source>
        <dbReference type="SAM" id="MobiDB-lite"/>
    </source>
</evidence>
<dbReference type="InterPro" id="IPR050613">
    <property type="entry name" value="Sec_Metabolite_Reg"/>
</dbReference>
<feature type="region of interest" description="Disordered" evidence="5">
    <location>
        <begin position="476"/>
        <end position="498"/>
    </location>
</feature>
<dbReference type="RefSeq" id="XP_025404553.1">
    <property type="nucleotide sequence ID" value="XM_025538575.1"/>
</dbReference>
<dbReference type="Pfam" id="PF04082">
    <property type="entry name" value="Fungal_trans"/>
    <property type="match status" value="1"/>
</dbReference>
<evidence type="ECO:0000313" key="8">
    <source>
        <dbReference type="Proteomes" id="UP000247233"/>
    </source>
</evidence>
<sequence length="538" mass="61446">MLRDVSYTASPSQSSQDQDDESSLILGSKSARNITALHPPTLHIFKLWQVFLENVNPLVKILHGPTVQQQILEVTGDLTSIPKGFEALMFSIYCVALVSIDANETQKTFGESKARLLLKYRRGARLALSNAGILRTSDVVVLQAFVLYLLSMRSFSDPQSIWSLCGLAVRMAQRIGLHRDGSHHGLSVFETEMRRRLWLQLTILDATTAHSSGIMPQLSLMVTDVQRPSNVNDCDLDPRMTDTPREHGGATEMIFCLARCEFGEWIKRWSKITGTQGTHSFLSSPAISLAEKDRAIDELSHTFDTKYLCYCDTSIPLHYMTTILIHSLIYILRFSAHHPRQYTDHISQPERDHIFSICLRVAENCHVVQNGTTTQRYIWHVENHIPWEALIYMLYELGCRVDEEETRKAWFLIDRIYSRHFRDMKHRARTAFSVAMQNLIVKAWKAHVGERSRRNKPSLPCPEIVSTISERDRHATISPLASEQTRRESRSHEAPSGLFDASELDLGPMDWGQWDGLLGQFQQYTNDDLFAVDVNVYE</sequence>
<evidence type="ECO:0000313" key="7">
    <source>
        <dbReference type="EMBL" id="PWY92814.1"/>
    </source>
</evidence>
<dbReference type="InterPro" id="IPR007219">
    <property type="entry name" value="XnlR_reg_dom"/>
</dbReference>